<dbReference type="OrthoDB" id="7861343at2"/>
<evidence type="ECO:0000259" key="7">
    <source>
        <dbReference type="Pfam" id="PF08281"/>
    </source>
</evidence>
<evidence type="ECO:0000256" key="2">
    <source>
        <dbReference type="ARBA" id="ARBA00023015"/>
    </source>
</evidence>
<dbReference type="GO" id="GO:0006352">
    <property type="term" value="P:DNA-templated transcription initiation"/>
    <property type="evidence" value="ECO:0007669"/>
    <property type="project" value="InterPro"/>
</dbReference>
<dbReference type="RefSeq" id="WP_151647825.1">
    <property type="nucleotide sequence ID" value="NZ_CP044543.1"/>
</dbReference>
<name>A0A5P6P9W1_9BRAD</name>
<evidence type="ECO:0000313" key="8">
    <source>
        <dbReference type="EMBL" id="QFI74838.1"/>
    </source>
</evidence>
<dbReference type="InterPro" id="IPR013325">
    <property type="entry name" value="RNA_pol_sigma_r2"/>
</dbReference>
<dbReference type="Gene3D" id="1.10.1740.10">
    <property type="match status" value="1"/>
</dbReference>
<dbReference type="AlphaFoldDB" id="A0A5P6P9W1"/>
<dbReference type="SUPFAM" id="SSF88659">
    <property type="entry name" value="Sigma3 and sigma4 domains of RNA polymerase sigma factors"/>
    <property type="match status" value="1"/>
</dbReference>
<dbReference type="EMBL" id="CP044543">
    <property type="protein sequence ID" value="QFI74838.1"/>
    <property type="molecule type" value="Genomic_DNA"/>
</dbReference>
<dbReference type="PANTHER" id="PTHR43133">
    <property type="entry name" value="RNA POLYMERASE ECF-TYPE SIGMA FACTO"/>
    <property type="match status" value="1"/>
</dbReference>
<dbReference type="InterPro" id="IPR013324">
    <property type="entry name" value="RNA_pol_sigma_r3/r4-like"/>
</dbReference>
<protein>
    <submittedName>
        <fullName evidence="8">Sigma-70 family RNA polymerase sigma factor</fullName>
    </submittedName>
</protein>
<dbReference type="SUPFAM" id="SSF88946">
    <property type="entry name" value="Sigma2 domain of RNA polymerase sigma factors"/>
    <property type="match status" value="1"/>
</dbReference>
<gene>
    <name evidence="8" type="ORF">F8237_21965</name>
</gene>
<dbReference type="InterPro" id="IPR013249">
    <property type="entry name" value="RNA_pol_sigma70_r4_t2"/>
</dbReference>
<dbReference type="InterPro" id="IPR036388">
    <property type="entry name" value="WH-like_DNA-bd_sf"/>
</dbReference>
<organism evidence="8 9">
    <name type="scientific">Bradyrhizobium betae</name>
    <dbReference type="NCBI Taxonomy" id="244734"/>
    <lineage>
        <taxon>Bacteria</taxon>
        <taxon>Pseudomonadati</taxon>
        <taxon>Pseudomonadota</taxon>
        <taxon>Alphaproteobacteria</taxon>
        <taxon>Hyphomicrobiales</taxon>
        <taxon>Nitrobacteraceae</taxon>
        <taxon>Bradyrhizobium</taxon>
    </lineage>
</organism>
<dbReference type="GO" id="GO:0016987">
    <property type="term" value="F:sigma factor activity"/>
    <property type="evidence" value="ECO:0007669"/>
    <property type="project" value="UniProtKB-KW"/>
</dbReference>
<dbReference type="KEGG" id="bbet:F8237_21965"/>
<dbReference type="Gene3D" id="1.10.10.10">
    <property type="entry name" value="Winged helix-like DNA-binding domain superfamily/Winged helix DNA-binding domain"/>
    <property type="match status" value="1"/>
</dbReference>
<comment type="similarity">
    <text evidence="1">Belongs to the sigma-70 factor family. ECF subfamily.</text>
</comment>
<dbReference type="InterPro" id="IPR007627">
    <property type="entry name" value="RNA_pol_sigma70_r2"/>
</dbReference>
<proteinExistence type="inferred from homology"/>
<dbReference type="InterPro" id="IPR039425">
    <property type="entry name" value="RNA_pol_sigma-70-like"/>
</dbReference>
<keyword evidence="4" id="KW-0238">DNA-binding</keyword>
<dbReference type="Proteomes" id="UP000325641">
    <property type="component" value="Chromosome"/>
</dbReference>
<evidence type="ECO:0000256" key="3">
    <source>
        <dbReference type="ARBA" id="ARBA00023082"/>
    </source>
</evidence>
<evidence type="ECO:0000256" key="4">
    <source>
        <dbReference type="ARBA" id="ARBA00023125"/>
    </source>
</evidence>
<dbReference type="NCBIfam" id="TIGR02937">
    <property type="entry name" value="sigma70-ECF"/>
    <property type="match status" value="1"/>
</dbReference>
<keyword evidence="3" id="KW-0731">Sigma factor</keyword>
<keyword evidence="2" id="KW-0805">Transcription regulation</keyword>
<evidence type="ECO:0000256" key="1">
    <source>
        <dbReference type="ARBA" id="ARBA00010641"/>
    </source>
</evidence>
<dbReference type="Pfam" id="PF08281">
    <property type="entry name" value="Sigma70_r4_2"/>
    <property type="match status" value="1"/>
</dbReference>
<feature type="domain" description="RNA polymerase sigma-70 region 2" evidence="6">
    <location>
        <begin position="35"/>
        <end position="97"/>
    </location>
</feature>
<reference evidence="9" key="1">
    <citation type="submission" date="2019-10" db="EMBL/GenBank/DDBJ databases">
        <title>Complete Genome Sequence of Bradyrhizobium betae type strain PL7HG1T.</title>
        <authorList>
            <person name="Bromfield E.S.P."/>
            <person name="Cloutier S."/>
        </authorList>
    </citation>
    <scope>NUCLEOTIDE SEQUENCE [LARGE SCALE GENOMIC DNA]</scope>
    <source>
        <strain evidence="9">PL7HG1</strain>
    </source>
</reference>
<dbReference type="InterPro" id="IPR014284">
    <property type="entry name" value="RNA_pol_sigma-70_dom"/>
</dbReference>
<evidence type="ECO:0000259" key="6">
    <source>
        <dbReference type="Pfam" id="PF04542"/>
    </source>
</evidence>
<dbReference type="Pfam" id="PF04542">
    <property type="entry name" value="Sigma70_r2"/>
    <property type="match status" value="1"/>
</dbReference>
<evidence type="ECO:0000313" key="9">
    <source>
        <dbReference type="Proteomes" id="UP000325641"/>
    </source>
</evidence>
<keyword evidence="5" id="KW-0804">Transcription</keyword>
<accession>A0A5P6P9W1</accession>
<dbReference type="GO" id="GO:0003677">
    <property type="term" value="F:DNA binding"/>
    <property type="evidence" value="ECO:0007669"/>
    <property type="project" value="UniProtKB-KW"/>
</dbReference>
<feature type="domain" description="RNA polymerase sigma factor 70 region 4 type 2" evidence="7">
    <location>
        <begin position="124"/>
        <end position="176"/>
    </location>
</feature>
<dbReference type="PANTHER" id="PTHR43133:SF8">
    <property type="entry name" value="RNA POLYMERASE SIGMA FACTOR HI_1459-RELATED"/>
    <property type="match status" value="1"/>
</dbReference>
<sequence length="200" mass="22644">MKLARDNLLVAANPHGLRTPATARTAVRTAIVDSYDRLRNYLQRRFNSVADAEEVLQVFVLKALERSADVRDAESVRGWLSKVLATTIADFHRQTSRHKIRETPLSTELSDRLAAVTEVELACECLYAHLLSLKSEHAEVIRRVDLGGESREAVAADLGITVNNLTVRLYRARQALKERLESRCVICREESFWACRCDRP</sequence>
<evidence type="ECO:0000256" key="5">
    <source>
        <dbReference type="ARBA" id="ARBA00023163"/>
    </source>
</evidence>